<sequence>MTTFQKNWSGCLVDRHVLSSRWSRVRTQNHYHPLSPAGEPNPLVSPFVLQVNPNHYQPLSSY</sequence>
<feature type="non-terminal residue" evidence="1">
    <location>
        <position position="62"/>
    </location>
</feature>
<organism evidence="1 2">
    <name type="scientific">Biomphalaria pfeifferi</name>
    <name type="common">Bloodfluke planorb</name>
    <name type="synonym">Freshwater snail</name>
    <dbReference type="NCBI Taxonomy" id="112525"/>
    <lineage>
        <taxon>Eukaryota</taxon>
        <taxon>Metazoa</taxon>
        <taxon>Spiralia</taxon>
        <taxon>Lophotrochozoa</taxon>
        <taxon>Mollusca</taxon>
        <taxon>Gastropoda</taxon>
        <taxon>Heterobranchia</taxon>
        <taxon>Euthyneura</taxon>
        <taxon>Panpulmonata</taxon>
        <taxon>Hygrophila</taxon>
        <taxon>Lymnaeoidea</taxon>
        <taxon>Planorbidae</taxon>
        <taxon>Biomphalaria</taxon>
    </lineage>
</organism>
<proteinExistence type="predicted"/>
<comment type="caution">
    <text evidence="1">The sequence shown here is derived from an EMBL/GenBank/DDBJ whole genome shotgun (WGS) entry which is preliminary data.</text>
</comment>
<reference evidence="1" key="2">
    <citation type="submission" date="2023-04" db="EMBL/GenBank/DDBJ databases">
        <authorList>
            <person name="Bu L."/>
            <person name="Lu L."/>
            <person name="Laidemitt M.R."/>
            <person name="Zhang S.M."/>
            <person name="Mutuku M."/>
            <person name="Mkoji G."/>
            <person name="Steinauer M."/>
            <person name="Loker E.S."/>
        </authorList>
    </citation>
    <scope>NUCLEOTIDE SEQUENCE</scope>
    <source>
        <strain evidence="1">KasaAsao</strain>
        <tissue evidence="1">Whole Snail</tissue>
    </source>
</reference>
<dbReference type="AlphaFoldDB" id="A0AAD8BJH6"/>
<keyword evidence="2" id="KW-1185">Reference proteome</keyword>
<protein>
    <submittedName>
        <fullName evidence="1">Uncharacterized protein</fullName>
    </submittedName>
</protein>
<evidence type="ECO:0000313" key="2">
    <source>
        <dbReference type="Proteomes" id="UP001233172"/>
    </source>
</evidence>
<dbReference type="EMBL" id="JASAOG010000067">
    <property type="protein sequence ID" value="KAK0055752.1"/>
    <property type="molecule type" value="Genomic_DNA"/>
</dbReference>
<gene>
    <name evidence="1" type="ORF">Bpfe_014818</name>
</gene>
<name>A0AAD8BJH6_BIOPF</name>
<reference evidence="1" key="1">
    <citation type="journal article" date="2023" name="PLoS Negl. Trop. Dis.">
        <title>A genome sequence for Biomphalaria pfeifferi, the major vector snail for the human-infecting parasite Schistosoma mansoni.</title>
        <authorList>
            <person name="Bu L."/>
            <person name="Lu L."/>
            <person name="Laidemitt M.R."/>
            <person name="Zhang S.M."/>
            <person name="Mutuku M."/>
            <person name="Mkoji G."/>
            <person name="Steinauer M."/>
            <person name="Loker E.S."/>
        </authorList>
    </citation>
    <scope>NUCLEOTIDE SEQUENCE</scope>
    <source>
        <strain evidence="1">KasaAsao</strain>
    </source>
</reference>
<dbReference type="Proteomes" id="UP001233172">
    <property type="component" value="Unassembled WGS sequence"/>
</dbReference>
<evidence type="ECO:0000313" key="1">
    <source>
        <dbReference type="EMBL" id="KAK0055752.1"/>
    </source>
</evidence>
<accession>A0AAD8BJH6</accession>